<keyword evidence="8" id="KW-0963">Cytoplasm</keyword>
<dbReference type="HAMAP" id="MF_00238">
    <property type="entry name" value="Cytidyl_kinase_type1"/>
    <property type="match status" value="1"/>
</dbReference>
<keyword evidence="2 8" id="KW-0808">Transferase</keyword>
<evidence type="ECO:0000313" key="10">
    <source>
        <dbReference type="EMBL" id="TDT16293.1"/>
    </source>
</evidence>
<dbReference type="GO" id="GO:0005524">
    <property type="term" value="F:ATP binding"/>
    <property type="evidence" value="ECO:0007669"/>
    <property type="project" value="UniProtKB-UniRule"/>
</dbReference>
<dbReference type="InterPro" id="IPR003136">
    <property type="entry name" value="Cytidylate_kin"/>
</dbReference>
<name>A0A4R7I1D7_9ACTN</name>
<gene>
    <name evidence="8" type="primary">cmk</name>
    <name evidence="10" type="ORF">BDK89_1877</name>
</gene>
<keyword evidence="4 8" id="KW-0418">Kinase</keyword>
<dbReference type="Gene3D" id="3.40.50.300">
    <property type="entry name" value="P-loop containing nucleotide triphosphate hydrolases"/>
    <property type="match status" value="1"/>
</dbReference>
<dbReference type="NCBIfam" id="TIGR00017">
    <property type="entry name" value="cmk"/>
    <property type="match status" value="1"/>
</dbReference>
<dbReference type="GO" id="GO:0005829">
    <property type="term" value="C:cytosol"/>
    <property type="evidence" value="ECO:0007669"/>
    <property type="project" value="TreeGrafter"/>
</dbReference>
<feature type="binding site" evidence="8">
    <location>
        <begin position="13"/>
        <end position="21"/>
    </location>
    <ligand>
        <name>ATP</name>
        <dbReference type="ChEBI" id="CHEBI:30616"/>
    </ligand>
</feature>
<dbReference type="PANTHER" id="PTHR21299">
    <property type="entry name" value="CYTIDYLATE KINASE/PANTOATE-BETA-ALANINE LIGASE"/>
    <property type="match status" value="1"/>
</dbReference>
<dbReference type="InterPro" id="IPR027417">
    <property type="entry name" value="P-loop_NTPase"/>
</dbReference>
<dbReference type="Proteomes" id="UP000294558">
    <property type="component" value="Unassembled WGS sequence"/>
</dbReference>
<evidence type="ECO:0000256" key="5">
    <source>
        <dbReference type="ARBA" id="ARBA00022840"/>
    </source>
</evidence>
<protein>
    <recommendedName>
        <fullName evidence="8">Cytidylate kinase</fullName>
        <shortName evidence="8">CK</shortName>
        <ecNumber evidence="8">2.7.4.25</ecNumber>
    </recommendedName>
    <alternativeName>
        <fullName evidence="8">Cytidine monophosphate kinase</fullName>
        <shortName evidence="8">CMP kinase</shortName>
    </alternativeName>
</protein>
<feature type="domain" description="Cytidylate kinase" evidence="9">
    <location>
        <begin position="9"/>
        <end position="213"/>
    </location>
</feature>
<dbReference type="InterPro" id="IPR011994">
    <property type="entry name" value="Cytidylate_kinase_dom"/>
</dbReference>
<evidence type="ECO:0000313" key="11">
    <source>
        <dbReference type="Proteomes" id="UP000294558"/>
    </source>
</evidence>
<dbReference type="RefSeq" id="WP_133868686.1">
    <property type="nucleotide sequence ID" value="NZ_JAVJPS010000003.1"/>
</dbReference>
<dbReference type="EC" id="2.7.4.25" evidence="8"/>
<evidence type="ECO:0000256" key="3">
    <source>
        <dbReference type="ARBA" id="ARBA00022741"/>
    </source>
</evidence>
<dbReference type="GO" id="GO:0015949">
    <property type="term" value="P:nucleobase-containing small molecule interconversion"/>
    <property type="evidence" value="ECO:0007669"/>
    <property type="project" value="TreeGrafter"/>
</dbReference>
<dbReference type="GO" id="GO:0036431">
    <property type="term" value="F:dCMP kinase activity"/>
    <property type="evidence" value="ECO:0007669"/>
    <property type="project" value="InterPro"/>
</dbReference>
<organism evidence="10 11">
    <name type="scientific">Ilumatobacter fluminis</name>
    <dbReference type="NCBI Taxonomy" id="467091"/>
    <lineage>
        <taxon>Bacteria</taxon>
        <taxon>Bacillati</taxon>
        <taxon>Actinomycetota</taxon>
        <taxon>Acidimicrobiia</taxon>
        <taxon>Acidimicrobiales</taxon>
        <taxon>Ilumatobacteraceae</taxon>
        <taxon>Ilumatobacter</taxon>
    </lineage>
</organism>
<dbReference type="Pfam" id="PF02224">
    <property type="entry name" value="Cytidylate_kin"/>
    <property type="match status" value="1"/>
</dbReference>
<accession>A0A4R7I1D7</accession>
<comment type="catalytic activity">
    <reaction evidence="6 8">
        <text>dCMP + ATP = dCDP + ADP</text>
        <dbReference type="Rhea" id="RHEA:25094"/>
        <dbReference type="ChEBI" id="CHEBI:30616"/>
        <dbReference type="ChEBI" id="CHEBI:57566"/>
        <dbReference type="ChEBI" id="CHEBI:58593"/>
        <dbReference type="ChEBI" id="CHEBI:456216"/>
        <dbReference type="EC" id="2.7.4.25"/>
    </reaction>
</comment>
<sequence length="217" mass="23038">MSGASPLVIAIDGPAGAGKSTVGRALADRLGLEYLDTGAMYRAMTFAVQQRGVPEGDLADVAAVAPLVDIRIDDSTVTVDGVDATEAIRGRDVTEAVSQVAANPTVREVLVQRQRDWVADRDGGVVEGRDIGSVVFPDAALKLYVTASPRVRAERRVNQVGGDVDEVEASIIKRDRFDSSREHSPLTEATGSKVVDTTGMSIDEVVDHILELLEAAR</sequence>
<evidence type="ECO:0000256" key="4">
    <source>
        <dbReference type="ARBA" id="ARBA00022777"/>
    </source>
</evidence>
<evidence type="ECO:0000256" key="8">
    <source>
        <dbReference type="HAMAP-Rule" id="MF_00238"/>
    </source>
</evidence>
<dbReference type="EMBL" id="SOAU01000001">
    <property type="protein sequence ID" value="TDT16293.1"/>
    <property type="molecule type" value="Genomic_DNA"/>
</dbReference>
<dbReference type="CDD" id="cd02020">
    <property type="entry name" value="CMPK"/>
    <property type="match status" value="1"/>
</dbReference>
<evidence type="ECO:0000256" key="2">
    <source>
        <dbReference type="ARBA" id="ARBA00022679"/>
    </source>
</evidence>
<evidence type="ECO:0000256" key="7">
    <source>
        <dbReference type="ARBA" id="ARBA00048478"/>
    </source>
</evidence>
<dbReference type="OrthoDB" id="9807434at2"/>
<comment type="catalytic activity">
    <reaction evidence="7 8">
        <text>CMP + ATP = CDP + ADP</text>
        <dbReference type="Rhea" id="RHEA:11600"/>
        <dbReference type="ChEBI" id="CHEBI:30616"/>
        <dbReference type="ChEBI" id="CHEBI:58069"/>
        <dbReference type="ChEBI" id="CHEBI:60377"/>
        <dbReference type="ChEBI" id="CHEBI:456216"/>
        <dbReference type="EC" id="2.7.4.25"/>
    </reaction>
</comment>
<evidence type="ECO:0000256" key="6">
    <source>
        <dbReference type="ARBA" id="ARBA00047615"/>
    </source>
</evidence>
<evidence type="ECO:0000256" key="1">
    <source>
        <dbReference type="ARBA" id="ARBA00009427"/>
    </source>
</evidence>
<keyword evidence="3 8" id="KW-0547">Nucleotide-binding</keyword>
<keyword evidence="11" id="KW-1185">Reference proteome</keyword>
<comment type="similarity">
    <text evidence="1 8">Belongs to the cytidylate kinase family. Type 1 subfamily.</text>
</comment>
<reference evidence="10 11" key="1">
    <citation type="submission" date="2019-03" db="EMBL/GenBank/DDBJ databases">
        <title>Sequencing the genomes of 1000 actinobacteria strains.</title>
        <authorList>
            <person name="Klenk H.-P."/>
        </authorList>
    </citation>
    <scope>NUCLEOTIDE SEQUENCE [LARGE SCALE GENOMIC DNA]</scope>
    <source>
        <strain evidence="10 11">DSM 18936</strain>
    </source>
</reference>
<dbReference type="GO" id="GO:0006220">
    <property type="term" value="P:pyrimidine nucleotide metabolic process"/>
    <property type="evidence" value="ECO:0007669"/>
    <property type="project" value="UniProtKB-UniRule"/>
</dbReference>
<evidence type="ECO:0000259" key="9">
    <source>
        <dbReference type="Pfam" id="PF02224"/>
    </source>
</evidence>
<dbReference type="GO" id="GO:0036430">
    <property type="term" value="F:CMP kinase activity"/>
    <property type="evidence" value="ECO:0007669"/>
    <property type="project" value="RHEA"/>
</dbReference>
<dbReference type="PANTHER" id="PTHR21299:SF2">
    <property type="entry name" value="CYTIDYLATE KINASE"/>
    <property type="match status" value="1"/>
</dbReference>
<keyword evidence="5 8" id="KW-0067">ATP-binding</keyword>
<proteinExistence type="inferred from homology"/>
<comment type="caution">
    <text evidence="10">The sequence shown here is derived from an EMBL/GenBank/DDBJ whole genome shotgun (WGS) entry which is preliminary data.</text>
</comment>
<dbReference type="SUPFAM" id="SSF52540">
    <property type="entry name" value="P-loop containing nucleoside triphosphate hydrolases"/>
    <property type="match status" value="1"/>
</dbReference>
<dbReference type="AlphaFoldDB" id="A0A4R7I1D7"/>
<comment type="subcellular location">
    <subcellularLocation>
        <location evidence="8">Cytoplasm</location>
    </subcellularLocation>
</comment>